<evidence type="ECO:0000256" key="1">
    <source>
        <dbReference type="ARBA" id="ARBA00022737"/>
    </source>
</evidence>
<comment type="caution">
    <text evidence="3">The sequence shown here is derived from an EMBL/GenBank/DDBJ whole genome shotgun (WGS) entry which is preliminary data.</text>
</comment>
<evidence type="ECO:0000313" key="4">
    <source>
        <dbReference type="Proteomes" id="UP000716291"/>
    </source>
</evidence>
<dbReference type="SUPFAM" id="SSF81901">
    <property type="entry name" value="HCP-like"/>
    <property type="match status" value="1"/>
</dbReference>
<keyword evidence="1" id="KW-0677">Repeat</keyword>
<accession>A0A9P6XIG1</accession>
<dbReference type="SMART" id="SM00671">
    <property type="entry name" value="SEL1"/>
    <property type="match status" value="6"/>
</dbReference>
<evidence type="ECO:0000313" key="3">
    <source>
        <dbReference type="EMBL" id="KAG1314739.1"/>
    </source>
</evidence>
<dbReference type="Pfam" id="PF08238">
    <property type="entry name" value="Sel1"/>
    <property type="match status" value="6"/>
</dbReference>
<dbReference type="Proteomes" id="UP000716291">
    <property type="component" value="Unassembled WGS sequence"/>
</dbReference>
<protein>
    <submittedName>
        <fullName evidence="3">Uncharacterized protein</fullName>
    </submittedName>
</protein>
<keyword evidence="4" id="KW-1185">Reference proteome</keyword>
<dbReference type="InterPro" id="IPR006597">
    <property type="entry name" value="Sel1-like"/>
</dbReference>
<dbReference type="InterPro" id="IPR051726">
    <property type="entry name" value="Chitin_Synth_Reg"/>
</dbReference>
<sequence length="872" mass="98840">MNIYEEGIRKYILFAQRLELPISLSRFVRMNKKLIVEELPTKGLGLEQLKSTWGGRFGKIAKQSLKENEFMLDFDQIDWKDLIDEGIQATASIAEQKIRQKRSKATYEAFDTETDLVASQIRKRQLETSQSEQKAERRKIWYDNEEKTTSPASSNYFTDKRTEDSDLVEELPNHTSVRSITEDNEAVEVVYNESSLWLSGGSSYIPETNTEPSLPNIKLRLSGLFSSVDYEPQPISVGYVAEQAIFSPLTTQNINILTSAMQSNELLRLDHNYTTMEELAINHTLTDVYLKHSTSKYREDSELSLLIDSISCLFSSLWSSHSTVRLTWDKTSLTASANSPSSIPFRPDIIFSTKLSNGQEYEIGNGEVKAPSVKKCIVDATRVRVLETAKRQLHKRMRISSAHNTLVTFGILIRGFSFEVYIVRYVDGYYPYEKITWGELPRFNKVNGVLTHALRSMLTLKHSMELSLADIDTNDNNPDGLIESNLLPTVSYTMIYKEAIPYPSEHLLDHSHLKPGSNASLLSYTQTINMYRKNLKRTNNMETQCDFAIFLVEAAKHIDEQNNDNRQGYLLEAKRLLKKIAARGHYESQYYLANSAKHHHADAAYRAAQYYENGLGTKKNKAKAALYYRKAAILNHPGAMYRIGLAAIKGELSLSRNTRDGYKWLNRSAEAANAQYPHALHELAQLYENGLDSTVFVDTNYSIHLYHEAATLGYAPSAYRLGECYELGKLGCVKNPALSVYYYTIAAEQGHSLSCIALASWCLVGIPGILSSSEEQAYHYTLVAARAGLPKAEYALGYFTELGIGTAQDLSLALHWYRTAAGHGDMRAIDRLRQQELQVMVKEQVKKTSFLSMQSDPSSFKNKLWLLRKFQK</sequence>
<organism evidence="3 4">
    <name type="scientific">Rhizopus oryzae</name>
    <name type="common">Mucormycosis agent</name>
    <name type="synonym">Rhizopus arrhizus var. delemar</name>
    <dbReference type="NCBI Taxonomy" id="64495"/>
    <lineage>
        <taxon>Eukaryota</taxon>
        <taxon>Fungi</taxon>
        <taxon>Fungi incertae sedis</taxon>
        <taxon>Mucoromycota</taxon>
        <taxon>Mucoromycotina</taxon>
        <taxon>Mucoromycetes</taxon>
        <taxon>Mucorales</taxon>
        <taxon>Mucorineae</taxon>
        <taxon>Rhizopodaceae</taxon>
        <taxon>Rhizopus</taxon>
    </lineage>
</organism>
<feature type="compositionally biased region" description="Basic and acidic residues" evidence="2">
    <location>
        <begin position="133"/>
        <end position="148"/>
    </location>
</feature>
<gene>
    <name evidence="3" type="ORF">G6F64_001215</name>
</gene>
<dbReference type="AlphaFoldDB" id="A0A9P6XIG1"/>
<dbReference type="EMBL" id="JAANQT010000089">
    <property type="protein sequence ID" value="KAG1314739.1"/>
    <property type="molecule type" value="Genomic_DNA"/>
</dbReference>
<dbReference type="PANTHER" id="PTHR46430:SF1">
    <property type="entry name" value="CHITIN SYNTHASE REGULATOR SKT5-RELATED"/>
    <property type="match status" value="1"/>
</dbReference>
<dbReference type="InterPro" id="IPR011990">
    <property type="entry name" value="TPR-like_helical_dom_sf"/>
</dbReference>
<reference evidence="3" key="1">
    <citation type="journal article" date="2020" name="Microb. Genom.">
        <title>Genetic diversity of clinical and environmental Mucorales isolates obtained from an investigation of mucormycosis cases among solid organ transplant recipients.</title>
        <authorList>
            <person name="Nguyen M.H."/>
            <person name="Kaul D."/>
            <person name="Muto C."/>
            <person name="Cheng S.J."/>
            <person name="Richter R.A."/>
            <person name="Bruno V.M."/>
            <person name="Liu G."/>
            <person name="Beyhan S."/>
            <person name="Sundermann A.J."/>
            <person name="Mounaud S."/>
            <person name="Pasculle A.W."/>
            <person name="Nierman W.C."/>
            <person name="Driscoll E."/>
            <person name="Cumbie R."/>
            <person name="Clancy C.J."/>
            <person name="Dupont C.L."/>
        </authorList>
    </citation>
    <scope>NUCLEOTIDE SEQUENCE</scope>
    <source>
        <strain evidence="3">GL11</strain>
    </source>
</reference>
<dbReference type="PANTHER" id="PTHR46430">
    <property type="entry name" value="PROTEIN SKT5-RELATED"/>
    <property type="match status" value="1"/>
</dbReference>
<feature type="region of interest" description="Disordered" evidence="2">
    <location>
        <begin position="123"/>
        <end position="176"/>
    </location>
</feature>
<evidence type="ECO:0000256" key="2">
    <source>
        <dbReference type="SAM" id="MobiDB-lite"/>
    </source>
</evidence>
<dbReference type="Gene3D" id="1.25.40.10">
    <property type="entry name" value="Tetratricopeptide repeat domain"/>
    <property type="match status" value="2"/>
</dbReference>
<name>A0A9P6XIG1_RHIOR</name>
<proteinExistence type="predicted"/>